<dbReference type="CDD" id="cd00392">
    <property type="entry name" value="Ribosomal_L13"/>
    <property type="match status" value="1"/>
</dbReference>
<comment type="caution">
    <text evidence="4">The sequence shown here is derived from an EMBL/GenBank/DDBJ whole genome shotgun (WGS) entry which is preliminary data.</text>
</comment>
<name>A0ABP0GHE7_CLALP</name>
<evidence type="ECO:0000256" key="3">
    <source>
        <dbReference type="ARBA" id="ARBA00023274"/>
    </source>
</evidence>
<evidence type="ECO:0008006" key="6">
    <source>
        <dbReference type="Google" id="ProtNLM"/>
    </source>
</evidence>
<dbReference type="Proteomes" id="UP001642483">
    <property type="component" value="Unassembled WGS sequence"/>
</dbReference>
<comment type="similarity">
    <text evidence="1">Belongs to the universal ribosomal protein uL13 family.</text>
</comment>
<keyword evidence="5" id="KW-1185">Reference proteome</keyword>
<evidence type="ECO:0000256" key="2">
    <source>
        <dbReference type="ARBA" id="ARBA00022980"/>
    </source>
</evidence>
<dbReference type="Pfam" id="PF00572">
    <property type="entry name" value="Ribosomal_L13"/>
    <property type="match status" value="1"/>
</dbReference>
<evidence type="ECO:0000313" key="5">
    <source>
        <dbReference type="Proteomes" id="UP001642483"/>
    </source>
</evidence>
<dbReference type="InterPro" id="IPR005823">
    <property type="entry name" value="Ribosomal_uL13_bac-type"/>
</dbReference>
<protein>
    <recommendedName>
        <fullName evidence="6">39S ribosomal protein L13, mitochondrial</fullName>
    </recommendedName>
</protein>
<evidence type="ECO:0000256" key="1">
    <source>
        <dbReference type="ARBA" id="ARBA00006227"/>
    </source>
</evidence>
<dbReference type="PIRSF" id="PIRSF002181">
    <property type="entry name" value="Ribosomal_L13"/>
    <property type="match status" value="1"/>
</dbReference>
<sequence>MSFGRANQQWCTFSRLWYLVNADRQPPGGLATLIAKYLQGVHKPIYHALSDVGDHVVVINSKSVAYSGNKWEQKMFHSHTGRKKGRLRMTAAQVHQIDQSWIMRRMVYQQLPNSGLRRTQFQRLHVFEDDNVPNELMENISGVLTPPRRIPKGLSDYTQEEIDAFPKLFSKDNFFLKR</sequence>
<dbReference type="PANTHER" id="PTHR11545:SF2">
    <property type="entry name" value="LARGE RIBOSOMAL SUBUNIT PROTEIN UL13M"/>
    <property type="match status" value="1"/>
</dbReference>
<keyword evidence="2" id="KW-0689">Ribosomal protein</keyword>
<dbReference type="NCBIfam" id="TIGR01066">
    <property type="entry name" value="rplM_bact"/>
    <property type="match status" value="1"/>
</dbReference>
<proteinExistence type="inferred from homology"/>
<accession>A0ABP0GHE7</accession>
<dbReference type="Gene3D" id="3.90.1180.10">
    <property type="entry name" value="Ribosomal protein L13"/>
    <property type="match status" value="1"/>
</dbReference>
<dbReference type="EMBL" id="CAWYQH010000119">
    <property type="protein sequence ID" value="CAK8691177.1"/>
    <property type="molecule type" value="Genomic_DNA"/>
</dbReference>
<dbReference type="InterPro" id="IPR005822">
    <property type="entry name" value="Ribosomal_uL13"/>
</dbReference>
<dbReference type="PANTHER" id="PTHR11545">
    <property type="entry name" value="RIBOSOMAL PROTEIN L13"/>
    <property type="match status" value="1"/>
</dbReference>
<dbReference type="InterPro" id="IPR036899">
    <property type="entry name" value="Ribosomal_uL13_sf"/>
</dbReference>
<dbReference type="HAMAP" id="MF_01366">
    <property type="entry name" value="Ribosomal_uL13"/>
    <property type="match status" value="1"/>
</dbReference>
<keyword evidence="3" id="KW-0687">Ribonucleoprotein</keyword>
<dbReference type="SUPFAM" id="SSF52161">
    <property type="entry name" value="Ribosomal protein L13"/>
    <property type="match status" value="1"/>
</dbReference>
<organism evidence="4 5">
    <name type="scientific">Clavelina lepadiformis</name>
    <name type="common">Light-bulb sea squirt</name>
    <name type="synonym">Ascidia lepadiformis</name>
    <dbReference type="NCBI Taxonomy" id="159417"/>
    <lineage>
        <taxon>Eukaryota</taxon>
        <taxon>Metazoa</taxon>
        <taxon>Chordata</taxon>
        <taxon>Tunicata</taxon>
        <taxon>Ascidiacea</taxon>
        <taxon>Aplousobranchia</taxon>
        <taxon>Clavelinidae</taxon>
        <taxon>Clavelina</taxon>
    </lineage>
</organism>
<reference evidence="4 5" key="1">
    <citation type="submission" date="2024-02" db="EMBL/GenBank/DDBJ databases">
        <authorList>
            <person name="Daric V."/>
            <person name="Darras S."/>
        </authorList>
    </citation>
    <scope>NUCLEOTIDE SEQUENCE [LARGE SCALE GENOMIC DNA]</scope>
</reference>
<evidence type="ECO:0000313" key="4">
    <source>
        <dbReference type="EMBL" id="CAK8691177.1"/>
    </source>
</evidence>
<gene>
    <name evidence="4" type="ORF">CVLEPA_LOCUS23762</name>
</gene>